<feature type="domain" description="Mutator-like transposase" evidence="2">
    <location>
        <begin position="3"/>
        <end position="84"/>
    </location>
</feature>
<dbReference type="InterPro" id="IPR011335">
    <property type="entry name" value="Restrct_endonuc-II-like"/>
</dbReference>
<dbReference type="InterPro" id="IPR051703">
    <property type="entry name" value="NF-kappa-B_Signaling_Reg"/>
</dbReference>
<accession>A0A9N9X3I1</accession>
<keyword evidence="4" id="KW-1185">Reference proteome</keyword>
<dbReference type="Pfam" id="PF09588">
    <property type="entry name" value="YqaJ"/>
    <property type="match status" value="1"/>
</dbReference>
<name>A0A9N9X3I1_PHACE</name>
<dbReference type="PANTHER" id="PTHR46609:SF8">
    <property type="entry name" value="YQAJ VIRAL RECOMBINASE DOMAIN-CONTAINING PROTEIN"/>
    <property type="match status" value="1"/>
</dbReference>
<gene>
    <name evidence="3" type="ORF">PHAECO_LOCUS8779</name>
</gene>
<dbReference type="CDD" id="cd22343">
    <property type="entry name" value="PDDEXK_lambda_exonuclease-like"/>
    <property type="match status" value="1"/>
</dbReference>
<organism evidence="3 4">
    <name type="scientific">Phaedon cochleariae</name>
    <name type="common">Mustard beetle</name>
    <dbReference type="NCBI Taxonomy" id="80249"/>
    <lineage>
        <taxon>Eukaryota</taxon>
        <taxon>Metazoa</taxon>
        <taxon>Ecdysozoa</taxon>
        <taxon>Arthropoda</taxon>
        <taxon>Hexapoda</taxon>
        <taxon>Insecta</taxon>
        <taxon>Pterygota</taxon>
        <taxon>Neoptera</taxon>
        <taxon>Endopterygota</taxon>
        <taxon>Coleoptera</taxon>
        <taxon>Polyphaga</taxon>
        <taxon>Cucujiformia</taxon>
        <taxon>Chrysomeloidea</taxon>
        <taxon>Chrysomelidae</taxon>
        <taxon>Chrysomelinae</taxon>
        <taxon>Chrysomelini</taxon>
        <taxon>Phaedon</taxon>
    </lineage>
</organism>
<dbReference type="InterPro" id="IPR049012">
    <property type="entry name" value="Mutator_transp_dom"/>
</dbReference>
<dbReference type="Proteomes" id="UP001153737">
    <property type="component" value="Chromosome 4"/>
</dbReference>
<reference evidence="3" key="2">
    <citation type="submission" date="2022-10" db="EMBL/GenBank/DDBJ databases">
        <authorList>
            <consortium name="ENA_rothamsted_submissions"/>
            <consortium name="culmorum"/>
            <person name="King R."/>
        </authorList>
    </citation>
    <scope>NUCLEOTIDE SEQUENCE</scope>
</reference>
<evidence type="ECO:0008006" key="5">
    <source>
        <dbReference type="Google" id="ProtNLM"/>
    </source>
</evidence>
<dbReference type="OrthoDB" id="6777749at2759"/>
<dbReference type="Gene3D" id="3.90.320.10">
    <property type="match status" value="1"/>
</dbReference>
<feature type="domain" description="Mutator-like transposase" evidence="2">
    <location>
        <begin position="87"/>
        <end position="268"/>
    </location>
</feature>
<reference evidence="3" key="1">
    <citation type="submission" date="2022-01" db="EMBL/GenBank/DDBJ databases">
        <authorList>
            <person name="King R."/>
        </authorList>
    </citation>
    <scope>NUCLEOTIDE SEQUENCE</scope>
</reference>
<dbReference type="SUPFAM" id="SSF52980">
    <property type="entry name" value="Restriction endonuclease-like"/>
    <property type="match status" value="1"/>
</dbReference>
<dbReference type="EMBL" id="OU896710">
    <property type="protein sequence ID" value="CAG9820787.1"/>
    <property type="molecule type" value="Genomic_DNA"/>
</dbReference>
<evidence type="ECO:0000259" key="1">
    <source>
        <dbReference type="Pfam" id="PF09588"/>
    </source>
</evidence>
<dbReference type="Pfam" id="PF20700">
    <property type="entry name" value="Mutator"/>
    <property type="match status" value="2"/>
</dbReference>
<feature type="domain" description="YqaJ viral recombinase" evidence="1">
    <location>
        <begin position="454"/>
        <end position="553"/>
    </location>
</feature>
<dbReference type="PANTHER" id="PTHR46609">
    <property type="entry name" value="EXONUCLEASE, PHAGE-TYPE/RECB, C-TERMINAL DOMAIN-CONTAINING PROTEIN"/>
    <property type="match status" value="1"/>
</dbReference>
<evidence type="ECO:0000313" key="4">
    <source>
        <dbReference type="Proteomes" id="UP001153737"/>
    </source>
</evidence>
<protein>
    <recommendedName>
        <fullName evidence="5">YqaJ viral recombinase domain-containing protein</fullName>
    </recommendedName>
</protein>
<dbReference type="AlphaFoldDB" id="A0A9N9X3I1"/>
<dbReference type="InterPro" id="IPR011604">
    <property type="entry name" value="PDDEXK-like_dom_sf"/>
</dbReference>
<proteinExistence type="predicted"/>
<evidence type="ECO:0000259" key="2">
    <source>
        <dbReference type="Pfam" id="PF20700"/>
    </source>
</evidence>
<dbReference type="GO" id="GO:0006281">
    <property type="term" value="P:DNA repair"/>
    <property type="evidence" value="ECO:0007669"/>
    <property type="project" value="UniProtKB-ARBA"/>
</dbReference>
<evidence type="ECO:0000313" key="3">
    <source>
        <dbReference type="EMBL" id="CAG9820787.1"/>
    </source>
</evidence>
<dbReference type="InterPro" id="IPR019080">
    <property type="entry name" value="YqaJ_viral_recombinase"/>
</dbReference>
<sequence>MGRMDFKKETRIGIVSKLHFECDNCDKTFIICTSESPNGKLNDSVVWASLSIGIGHSQCEELFGVMNIPSMHQKTFANEMVSVKKGIIIGAETKKPLFLGIRNKFCSLCSYYEKHELPQKKHECALNFNGPSTAMEQDIIVEGFSKSIEQHGVIFKYMIGDGDSSVYARIVERVAYGRQVIKIECANHMTRCVSDKLHKISTNTVYPLAARKLLTSKGTEGISRLGRLVKGVRTAVKTNLNQPNSLRQELRNAPYHIFGRHENCSSFCKRKESKEDDLTLQLDQKFFIEIKKIIEPMINMADRLSYNQTTNQAERYMSLVAKCTGGKRVNFTKSSSYTARSYAADLSHTNGPSWHLKALRNGPCGRFTDQIFNRKQKKHELRKSRGYIYKNKKKCNSGTDIYYGPQAALPDISSDNMAERKDKFLNKLAERVSSSQKIENFEISTRGQHDNNLWRELRMDYLTASNFGKVVKRRPTTPCHNLVKQLLYQKKDLKSPAIIYGRINEQKAVSKYEETKNVEVTACGLFVDATFPFLGASPDGLVGDDGIIEVKCLPFIEGKLAESKKSTN</sequence>